<organism evidence="6 7">
    <name type="scientific">Roseateles flavus</name>
    <dbReference type="NCBI Taxonomy" id="3149041"/>
    <lineage>
        <taxon>Bacteria</taxon>
        <taxon>Pseudomonadati</taxon>
        <taxon>Pseudomonadota</taxon>
        <taxon>Betaproteobacteria</taxon>
        <taxon>Burkholderiales</taxon>
        <taxon>Sphaerotilaceae</taxon>
        <taxon>Roseateles</taxon>
    </lineage>
</organism>
<accession>A0ABV0GIZ1</accession>
<protein>
    <submittedName>
        <fullName evidence="6">PQQ-binding-like beta-propeller repeat protein</fullName>
    </submittedName>
</protein>
<feature type="signal peptide" evidence="4">
    <location>
        <begin position="1"/>
        <end position="31"/>
    </location>
</feature>
<dbReference type="SUPFAM" id="SSF50998">
    <property type="entry name" value="Quinoprotein alcohol dehydrogenase-like"/>
    <property type="match status" value="1"/>
</dbReference>
<dbReference type="SMART" id="SM00564">
    <property type="entry name" value="PQQ"/>
    <property type="match status" value="5"/>
</dbReference>
<dbReference type="PANTHER" id="PTHR32303:SF20">
    <property type="entry name" value="QUINOPROTEIN ETHANOL DEHYDROGENASE"/>
    <property type="match status" value="1"/>
</dbReference>
<evidence type="ECO:0000256" key="1">
    <source>
        <dbReference type="ARBA" id="ARBA00001931"/>
    </source>
</evidence>
<dbReference type="RefSeq" id="WP_347612317.1">
    <property type="nucleotide sequence ID" value="NZ_JBDPZC010000011.1"/>
</dbReference>
<evidence type="ECO:0000259" key="5">
    <source>
        <dbReference type="Pfam" id="PF01011"/>
    </source>
</evidence>
<gene>
    <name evidence="6" type="ORF">ABDJ40_20060</name>
</gene>
<dbReference type="Pfam" id="PF01011">
    <property type="entry name" value="PQQ"/>
    <property type="match status" value="2"/>
</dbReference>
<comment type="cofactor">
    <cofactor evidence="1">
        <name>pyrroloquinoline quinone</name>
        <dbReference type="ChEBI" id="CHEBI:58442"/>
    </cofactor>
</comment>
<evidence type="ECO:0000256" key="3">
    <source>
        <dbReference type="ARBA" id="ARBA00023002"/>
    </source>
</evidence>
<feature type="chain" id="PRO_5047064443" evidence="4">
    <location>
        <begin position="32"/>
        <end position="578"/>
    </location>
</feature>
<keyword evidence="7" id="KW-1185">Reference proteome</keyword>
<feature type="domain" description="Pyrrolo-quinoline quinone repeat" evidence="5">
    <location>
        <begin position="55"/>
        <end position="359"/>
    </location>
</feature>
<dbReference type="Gene3D" id="2.140.10.10">
    <property type="entry name" value="Quinoprotein alcohol dehydrogenase-like superfamily"/>
    <property type="match status" value="1"/>
</dbReference>
<dbReference type="InterPro" id="IPR011047">
    <property type="entry name" value="Quinoprotein_ADH-like_sf"/>
</dbReference>
<evidence type="ECO:0000256" key="2">
    <source>
        <dbReference type="ARBA" id="ARBA00008156"/>
    </source>
</evidence>
<reference evidence="6 7" key="1">
    <citation type="submission" date="2024-05" db="EMBL/GenBank/DDBJ databases">
        <title>Roseateles sp. 2.12 16S ribosomal RNA gene Genome sequencing and assembly.</title>
        <authorList>
            <person name="Woo H."/>
        </authorList>
    </citation>
    <scope>NUCLEOTIDE SEQUENCE [LARGE SCALE GENOMIC DNA]</scope>
    <source>
        <strain evidence="6 7">2.12</strain>
    </source>
</reference>
<dbReference type="Proteomes" id="UP001462640">
    <property type="component" value="Unassembled WGS sequence"/>
</dbReference>
<feature type="domain" description="Pyrrolo-quinoline quinone repeat" evidence="5">
    <location>
        <begin position="472"/>
        <end position="535"/>
    </location>
</feature>
<evidence type="ECO:0000313" key="6">
    <source>
        <dbReference type="EMBL" id="MEO3715068.1"/>
    </source>
</evidence>
<dbReference type="InterPro" id="IPR002372">
    <property type="entry name" value="PQQ_rpt_dom"/>
</dbReference>
<keyword evidence="4" id="KW-0732">Signal</keyword>
<comment type="caution">
    <text evidence="6">The sequence shown here is derived from an EMBL/GenBank/DDBJ whole genome shotgun (WGS) entry which is preliminary data.</text>
</comment>
<dbReference type="InterPro" id="IPR018391">
    <property type="entry name" value="PQQ_b-propeller_rpt"/>
</dbReference>
<sequence length="578" mass="62274">MSRGQRQAVHSAAKNWLALLALAASAWTAGAAEPAGVAGLDGQRLAQAAAEPQNWLSYYGSQAAWSYSPLDQVNRGNVARLAPAWAFATGSTSGLTSAPVVVDGVMYLHAPRNRVFALDATNGQLKWTYEHKLGNTDNIFEGVRGLAVAYGQVYIGTLDNHVVALDAATGLPRWSVQSVDPRQCGCNITAAPLLVKDMVVVGSSGGDNKNRGYIHAFDARTGKLRWRFWTIPAPGEPGSETWAGDSWRFGGAAAWYTGSFDPQLNLIYWGVGNPSSDYYGGHRKGDNLYAASLVALDADTGQLRWHYQEVPHDLYDYGAIFEPVLIDLVDEAGGARIPAVVHPNKSGYTYVLDRRDGRLLNAWSHAESINWSGGLDPRGRPVKPLVPSTEHPTLVCPSNFGSRSVNHSAYSPRTGLWYNTSFEICGLVTVRPEVPAKEGAWWFSGSTELVRAEGHAPFIGAFDPRTGQRKWARPTDSINLSSLLATGGDLLFGGDVYGNAWALDAETGEQLWSFPTGGAITSSPITFSVNGRQYVALGSGAGVEASYLVPKLWPEKAHQVPRGASTLFVFALDGNTHR</sequence>
<evidence type="ECO:0000313" key="7">
    <source>
        <dbReference type="Proteomes" id="UP001462640"/>
    </source>
</evidence>
<evidence type="ECO:0000256" key="4">
    <source>
        <dbReference type="SAM" id="SignalP"/>
    </source>
</evidence>
<dbReference type="PANTHER" id="PTHR32303">
    <property type="entry name" value="QUINOPROTEIN ALCOHOL DEHYDROGENASE (CYTOCHROME C)"/>
    <property type="match status" value="1"/>
</dbReference>
<proteinExistence type="inferred from homology"/>
<keyword evidence="3" id="KW-0560">Oxidoreductase</keyword>
<comment type="similarity">
    <text evidence="2">Belongs to the bacterial PQQ dehydrogenase family.</text>
</comment>
<dbReference type="EMBL" id="JBDPZC010000011">
    <property type="protein sequence ID" value="MEO3715068.1"/>
    <property type="molecule type" value="Genomic_DNA"/>
</dbReference>
<name>A0ABV0GIZ1_9BURK</name>